<evidence type="ECO:0000313" key="3">
    <source>
        <dbReference type="Proteomes" id="UP000016057"/>
    </source>
</evidence>
<gene>
    <name evidence="2" type="ORF">C683_0362</name>
</gene>
<proteinExistence type="predicted"/>
<evidence type="ECO:0000313" key="2">
    <source>
        <dbReference type="EMBL" id="EKU27581.1"/>
    </source>
</evidence>
<comment type="caution">
    <text evidence="2">The sequence shown here is derived from an EMBL/GenBank/DDBJ whole genome shotgun (WGS) entry which is preliminary data.</text>
</comment>
<keyword evidence="3" id="KW-1185">Reference proteome</keyword>
<accession>K8ZPV8</accession>
<dbReference type="Gene3D" id="1.20.1270.70">
    <property type="entry name" value="Designed single chain three-helix bundle"/>
    <property type="match status" value="1"/>
</dbReference>
<organism evidence="2 3">
    <name type="scientific">Catellicoccus marimammalium M35/04/3</name>
    <dbReference type="NCBI Taxonomy" id="1234409"/>
    <lineage>
        <taxon>Bacteria</taxon>
        <taxon>Bacillati</taxon>
        <taxon>Bacillota</taxon>
        <taxon>Bacilli</taxon>
        <taxon>Lactobacillales</taxon>
        <taxon>Enterococcaceae</taxon>
        <taxon>Catellicoccus</taxon>
    </lineage>
</organism>
<reference evidence="2 3" key="1">
    <citation type="journal article" date="2013" name="Genome Announc.">
        <title>Draft Genome Sequence of Catellicoccus marimammalium, a Novel Species Commonly Found in Gull Feces.</title>
        <authorList>
            <person name="Weigand M.R."/>
            <person name="Ryu H."/>
            <person name="Bozcek L."/>
            <person name="Konstantinidis K.T."/>
            <person name="Santo Domingo J.W."/>
        </authorList>
    </citation>
    <scope>NUCLEOTIDE SEQUENCE [LARGE SCALE GENOMIC DNA]</scope>
    <source>
        <strain evidence="2 3">M35/04/3</strain>
    </source>
</reference>
<feature type="compositionally biased region" description="Basic and acidic residues" evidence="1">
    <location>
        <begin position="19"/>
        <end position="30"/>
    </location>
</feature>
<dbReference type="Proteomes" id="UP000016057">
    <property type="component" value="Unassembled WGS sequence"/>
</dbReference>
<feature type="compositionally biased region" description="Basic and acidic residues" evidence="1">
    <location>
        <begin position="40"/>
        <end position="53"/>
    </location>
</feature>
<evidence type="ECO:0000256" key="1">
    <source>
        <dbReference type="SAM" id="MobiDB-lite"/>
    </source>
</evidence>
<dbReference type="AlphaFoldDB" id="K8ZPV8"/>
<dbReference type="EMBL" id="AMYT01000011">
    <property type="protein sequence ID" value="EKU27581.1"/>
    <property type="molecule type" value="Genomic_DNA"/>
</dbReference>
<feature type="region of interest" description="Disordered" evidence="1">
    <location>
        <begin position="1"/>
        <end position="53"/>
    </location>
</feature>
<protein>
    <submittedName>
        <fullName evidence="2">Uncharacterized protein</fullName>
    </submittedName>
</protein>
<name>K8ZPV8_9ENTE</name>
<sequence length="124" mass="14359">MNKMDDAQKQAFLNAMRMQENKDESSKGEDVTVSSTVSTDKVETAEDKKETSTERINGLLHRLYDELATLQSYRSDEYTKESWMNFYQAYAYALSVYEMPKPTEHELTEAMDKLTKAKNQLVSH</sequence>
<dbReference type="STRING" id="1234409.C683_0362"/>
<dbReference type="RefSeq" id="WP_009488783.1">
    <property type="nucleotide sequence ID" value="NZ_AMYT01000011.1"/>
</dbReference>